<gene>
    <name evidence="3" type="ORF">Vafri_19798</name>
</gene>
<proteinExistence type="predicted"/>
<evidence type="ECO:0000313" key="4">
    <source>
        <dbReference type="Proteomes" id="UP000747399"/>
    </source>
</evidence>
<feature type="compositionally biased region" description="Low complexity" evidence="1">
    <location>
        <begin position="23"/>
        <end position="39"/>
    </location>
</feature>
<comment type="caution">
    <text evidence="3">The sequence shown here is derived from an EMBL/GenBank/DDBJ whole genome shotgun (WGS) entry which is preliminary data.</text>
</comment>
<feature type="compositionally biased region" description="Basic and acidic residues" evidence="1">
    <location>
        <begin position="42"/>
        <end position="61"/>
    </location>
</feature>
<evidence type="ECO:0000256" key="2">
    <source>
        <dbReference type="SAM" id="SignalP"/>
    </source>
</evidence>
<evidence type="ECO:0008006" key="5">
    <source>
        <dbReference type="Google" id="ProtNLM"/>
    </source>
</evidence>
<protein>
    <recommendedName>
        <fullName evidence="5">Secreted protein</fullName>
    </recommendedName>
</protein>
<keyword evidence="4" id="KW-1185">Reference proteome</keyword>
<evidence type="ECO:0000256" key="1">
    <source>
        <dbReference type="SAM" id="MobiDB-lite"/>
    </source>
</evidence>
<accession>A0A8J4F900</accession>
<dbReference type="AlphaFoldDB" id="A0A8J4F900"/>
<feature type="signal peptide" evidence="2">
    <location>
        <begin position="1"/>
        <end position="22"/>
    </location>
</feature>
<keyword evidence="2" id="KW-0732">Signal</keyword>
<reference evidence="3" key="1">
    <citation type="journal article" date="2021" name="Proc. Natl. Acad. Sci. U.S.A.">
        <title>Three genomes in the algal genus Volvox reveal the fate of a haploid sex-determining region after a transition to homothallism.</title>
        <authorList>
            <person name="Yamamoto K."/>
            <person name="Hamaji T."/>
            <person name="Kawai-Toyooka H."/>
            <person name="Matsuzaki R."/>
            <person name="Takahashi F."/>
            <person name="Nishimura Y."/>
            <person name="Kawachi M."/>
            <person name="Noguchi H."/>
            <person name="Minakuchi Y."/>
            <person name="Umen J.G."/>
            <person name="Toyoda A."/>
            <person name="Nozaki H."/>
        </authorList>
    </citation>
    <scope>NUCLEOTIDE SEQUENCE</scope>
    <source>
        <strain evidence="3">NIES-3780</strain>
    </source>
</reference>
<organism evidence="3 4">
    <name type="scientific">Volvox africanus</name>
    <dbReference type="NCBI Taxonomy" id="51714"/>
    <lineage>
        <taxon>Eukaryota</taxon>
        <taxon>Viridiplantae</taxon>
        <taxon>Chlorophyta</taxon>
        <taxon>core chlorophytes</taxon>
        <taxon>Chlorophyceae</taxon>
        <taxon>CS clade</taxon>
        <taxon>Chlamydomonadales</taxon>
        <taxon>Volvocaceae</taxon>
        <taxon>Volvox</taxon>
    </lineage>
</organism>
<dbReference type="EMBL" id="BNCO01000082">
    <property type="protein sequence ID" value="GIL66200.1"/>
    <property type="molecule type" value="Genomic_DNA"/>
</dbReference>
<evidence type="ECO:0000313" key="3">
    <source>
        <dbReference type="EMBL" id="GIL66200.1"/>
    </source>
</evidence>
<feature type="chain" id="PRO_5035311923" description="Secreted protein" evidence="2">
    <location>
        <begin position="23"/>
        <end position="102"/>
    </location>
</feature>
<feature type="non-terminal residue" evidence="3">
    <location>
        <position position="102"/>
    </location>
</feature>
<dbReference type="Proteomes" id="UP000747399">
    <property type="component" value="Unassembled WGS sequence"/>
</dbReference>
<sequence>MLMPLLLAAPPLLLAAPPLLLAAPPLSASPPAKTAPLAPVDDAQRPGADDAVDPQRTDTPERLLCRHLPSRRLHDTTHHCSTQTCCGDAAAVTVANATVRTG</sequence>
<name>A0A8J4F900_9CHLO</name>
<feature type="region of interest" description="Disordered" evidence="1">
    <location>
        <begin position="23"/>
        <end position="61"/>
    </location>
</feature>